<keyword evidence="2" id="KW-1185">Reference proteome</keyword>
<name>A0A9D4WE64_PEA</name>
<evidence type="ECO:0000313" key="1">
    <source>
        <dbReference type="EMBL" id="KAI5401189.1"/>
    </source>
</evidence>
<dbReference type="EMBL" id="JAMSHJ010000006">
    <property type="protein sequence ID" value="KAI5401189.1"/>
    <property type="molecule type" value="Genomic_DNA"/>
</dbReference>
<reference evidence="1 2" key="1">
    <citation type="journal article" date="2022" name="Nat. Genet.">
        <title>Improved pea reference genome and pan-genome highlight genomic features and evolutionary characteristics.</title>
        <authorList>
            <person name="Yang T."/>
            <person name="Liu R."/>
            <person name="Luo Y."/>
            <person name="Hu S."/>
            <person name="Wang D."/>
            <person name="Wang C."/>
            <person name="Pandey M.K."/>
            <person name="Ge S."/>
            <person name="Xu Q."/>
            <person name="Li N."/>
            <person name="Li G."/>
            <person name="Huang Y."/>
            <person name="Saxena R.K."/>
            <person name="Ji Y."/>
            <person name="Li M."/>
            <person name="Yan X."/>
            <person name="He Y."/>
            <person name="Liu Y."/>
            <person name="Wang X."/>
            <person name="Xiang C."/>
            <person name="Varshney R.K."/>
            <person name="Ding H."/>
            <person name="Gao S."/>
            <person name="Zong X."/>
        </authorList>
    </citation>
    <scope>NUCLEOTIDE SEQUENCE [LARGE SCALE GENOMIC DNA]</scope>
    <source>
        <strain evidence="1 2">cv. Zhongwan 6</strain>
    </source>
</reference>
<dbReference type="Gramene" id="Psat06G0587400-T1">
    <property type="protein sequence ID" value="KAI5401189.1"/>
    <property type="gene ID" value="KIW84_065874"/>
</dbReference>
<organism evidence="1 2">
    <name type="scientific">Pisum sativum</name>
    <name type="common">Garden pea</name>
    <name type="synonym">Lathyrus oleraceus</name>
    <dbReference type="NCBI Taxonomy" id="3888"/>
    <lineage>
        <taxon>Eukaryota</taxon>
        <taxon>Viridiplantae</taxon>
        <taxon>Streptophyta</taxon>
        <taxon>Embryophyta</taxon>
        <taxon>Tracheophyta</taxon>
        <taxon>Spermatophyta</taxon>
        <taxon>Magnoliopsida</taxon>
        <taxon>eudicotyledons</taxon>
        <taxon>Gunneridae</taxon>
        <taxon>Pentapetalae</taxon>
        <taxon>rosids</taxon>
        <taxon>fabids</taxon>
        <taxon>Fabales</taxon>
        <taxon>Fabaceae</taxon>
        <taxon>Papilionoideae</taxon>
        <taxon>50 kb inversion clade</taxon>
        <taxon>NPAAA clade</taxon>
        <taxon>Hologalegina</taxon>
        <taxon>IRL clade</taxon>
        <taxon>Fabeae</taxon>
        <taxon>Lathyrus</taxon>
    </lineage>
</organism>
<accession>A0A9D4WE64</accession>
<dbReference type="PANTHER" id="PTHR32108">
    <property type="entry name" value="DNA-DIRECTED RNA POLYMERASE SUBUNIT ALPHA"/>
    <property type="match status" value="1"/>
</dbReference>
<comment type="caution">
    <text evidence="1">The sequence shown here is derived from an EMBL/GenBank/DDBJ whole genome shotgun (WGS) entry which is preliminary data.</text>
</comment>
<protein>
    <submittedName>
        <fullName evidence="1">Uncharacterized protein</fullName>
    </submittedName>
</protein>
<gene>
    <name evidence="1" type="ORF">KIW84_065874</name>
</gene>
<dbReference type="PANTHER" id="PTHR32108:SF9">
    <property type="entry name" value="REVERSE TRANSCRIPTASE RNASE H-LIKE DOMAIN-CONTAINING PROTEIN"/>
    <property type="match status" value="1"/>
</dbReference>
<sequence length="254" mass="27891">MCDYNHVEHDHDKCRICSVNHLGCRQVRKDLQELLDEGVIEILQNGNVDEDEPEVNVISPVFRIPEPVVIRYDSSQKKVSPALIIKPAGPVPYSFDKAIPFRYNVVAVEDGKEVPLSSSSVVSIADVSGLTHSGRVFSAPPKPQAVVDSVECPVGNAVISPNPTLVVKPSSVQKTPASVGPSGNLKEDCDEMLRIIKKSEYSVVDQLLQTPSKISVLSLLLNSEPHREALQKVLDVAYVDHDRPQPGITHFYEL</sequence>
<evidence type="ECO:0000313" key="2">
    <source>
        <dbReference type="Proteomes" id="UP001058974"/>
    </source>
</evidence>
<dbReference type="AlphaFoldDB" id="A0A9D4WE64"/>
<proteinExistence type="predicted"/>
<dbReference type="Proteomes" id="UP001058974">
    <property type="component" value="Chromosome 6"/>
</dbReference>